<organism evidence="2 3">
    <name type="scientific">Liparis tanakae</name>
    <name type="common">Tanaka's snailfish</name>
    <dbReference type="NCBI Taxonomy" id="230148"/>
    <lineage>
        <taxon>Eukaryota</taxon>
        <taxon>Metazoa</taxon>
        <taxon>Chordata</taxon>
        <taxon>Craniata</taxon>
        <taxon>Vertebrata</taxon>
        <taxon>Euteleostomi</taxon>
        <taxon>Actinopterygii</taxon>
        <taxon>Neopterygii</taxon>
        <taxon>Teleostei</taxon>
        <taxon>Neoteleostei</taxon>
        <taxon>Acanthomorphata</taxon>
        <taxon>Eupercaria</taxon>
        <taxon>Perciformes</taxon>
        <taxon>Cottioidei</taxon>
        <taxon>Cottales</taxon>
        <taxon>Liparidae</taxon>
        <taxon>Liparis</taxon>
    </lineage>
</organism>
<proteinExistence type="predicted"/>
<dbReference type="AlphaFoldDB" id="A0A4Z2IYK9"/>
<dbReference type="Proteomes" id="UP000314294">
    <property type="component" value="Unassembled WGS sequence"/>
</dbReference>
<name>A0A4Z2IYK9_9TELE</name>
<evidence type="ECO:0000313" key="2">
    <source>
        <dbReference type="EMBL" id="TNN83075.1"/>
    </source>
</evidence>
<comment type="caution">
    <text evidence="2">The sequence shown here is derived from an EMBL/GenBank/DDBJ whole genome shotgun (WGS) entry which is preliminary data.</text>
</comment>
<sequence length="467" mass="50759">MFGSRGVPESLDRRKSRVHREMPVWVSDGSLDETSVALMSSFHAFSQIMNALATSTDVISATFQAGVEHLVCRACRIDVMLTIELISRTDSATVFAYLRKPKVRNRATSIALVFVSTVLQERYEAPLDHRVTGHGVGPPYSSTLPRGSWVHPGLSEHTDVTRRDDTAPSGKTDIWNDGVYGKIPPSSHPPPTVAGRHGHKQRRVGDYLLLKQIAGPVWPRLQKPLKFAPHQMFKSPSEGIQILLRNKQLFGLNSLRIPEWTASGKEVKTFLLRDRSDLRTTGGCKPEEGGGRNHMAAGWQADWSRADDLGPTALLAPDLSQGAASMFVLQHLDSCKSLPSDVQELGERGDDQGVMCSKSEDLCANSLFMTESESKWHAVPGAPVAPLRPAGGTITPTQRNEQGCSHWRSPPGASRSVPEASPPPPYPPPPLFAKLAAAASCCTVGRAIDLSVAKDTSCTLKDGDTKR</sequence>
<accession>A0A4Z2IYK9</accession>
<reference evidence="2 3" key="1">
    <citation type="submission" date="2019-03" db="EMBL/GenBank/DDBJ databases">
        <title>First draft genome of Liparis tanakae, snailfish: a comprehensive survey of snailfish specific genes.</title>
        <authorList>
            <person name="Kim W."/>
            <person name="Song I."/>
            <person name="Jeong J.-H."/>
            <person name="Kim D."/>
            <person name="Kim S."/>
            <person name="Ryu S."/>
            <person name="Song J.Y."/>
            <person name="Lee S.K."/>
        </authorList>
    </citation>
    <scope>NUCLEOTIDE SEQUENCE [LARGE SCALE GENOMIC DNA]</scope>
    <source>
        <tissue evidence="2">Muscle</tissue>
    </source>
</reference>
<evidence type="ECO:0000313" key="3">
    <source>
        <dbReference type="Proteomes" id="UP000314294"/>
    </source>
</evidence>
<feature type="compositionally biased region" description="Basic and acidic residues" evidence="1">
    <location>
        <begin position="154"/>
        <end position="166"/>
    </location>
</feature>
<gene>
    <name evidence="2" type="ORF">EYF80_006682</name>
</gene>
<feature type="region of interest" description="Disordered" evidence="1">
    <location>
        <begin position="151"/>
        <end position="198"/>
    </location>
</feature>
<feature type="compositionally biased region" description="Pro residues" evidence="1">
    <location>
        <begin position="420"/>
        <end position="430"/>
    </location>
</feature>
<evidence type="ECO:0000256" key="1">
    <source>
        <dbReference type="SAM" id="MobiDB-lite"/>
    </source>
</evidence>
<feature type="region of interest" description="Disordered" evidence="1">
    <location>
        <begin position="380"/>
        <end position="430"/>
    </location>
</feature>
<protein>
    <submittedName>
        <fullName evidence="2">Uncharacterized protein</fullName>
    </submittedName>
</protein>
<keyword evidence="3" id="KW-1185">Reference proteome</keyword>
<dbReference type="EMBL" id="SRLO01000035">
    <property type="protein sequence ID" value="TNN83075.1"/>
    <property type="molecule type" value="Genomic_DNA"/>
</dbReference>
<feature type="compositionally biased region" description="Polar residues" evidence="1">
    <location>
        <begin position="394"/>
        <end position="403"/>
    </location>
</feature>